<protein>
    <submittedName>
        <fullName evidence="3">Tetratricopeptide (TPR) repeat protein</fullName>
    </submittedName>
</protein>
<dbReference type="EMBL" id="JACICY010000008">
    <property type="protein sequence ID" value="MBB3861888.1"/>
    <property type="molecule type" value="Genomic_DNA"/>
</dbReference>
<evidence type="ECO:0000313" key="3">
    <source>
        <dbReference type="EMBL" id="MBB3861888.1"/>
    </source>
</evidence>
<dbReference type="InterPro" id="IPR011990">
    <property type="entry name" value="TPR-like_helical_dom_sf"/>
</dbReference>
<evidence type="ECO:0000256" key="2">
    <source>
        <dbReference type="SAM" id="SignalP"/>
    </source>
</evidence>
<accession>A0A7W6EX11</accession>
<dbReference type="SUPFAM" id="SSF48452">
    <property type="entry name" value="TPR-like"/>
    <property type="match status" value="1"/>
</dbReference>
<evidence type="ECO:0000313" key="4">
    <source>
        <dbReference type="Proteomes" id="UP000562395"/>
    </source>
</evidence>
<dbReference type="Proteomes" id="UP000562395">
    <property type="component" value="Unassembled WGS sequence"/>
</dbReference>
<dbReference type="SUPFAM" id="SSF56935">
    <property type="entry name" value="Porins"/>
    <property type="match status" value="1"/>
</dbReference>
<comment type="caution">
    <text evidence="3">The sequence shown here is derived from an EMBL/GenBank/DDBJ whole genome shotgun (WGS) entry which is preliminary data.</text>
</comment>
<dbReference type="AlphaFoldDB" id="A0A7W6EX11"/>
<dbReference type="Pfam" id="PF14559">
    <property type="entry name" value="TPR_19"/>
    <property type="match status" value="1"/>
</dbReference>
<proteinExistence type="predicted"/>
<keyword evidence="2" id="KW-0732">Signal</keyword>
<feature type="chain" id="PRO_5030810519" evidence="2">
    <location>
        <begin position="28"/>
        <end position="433"/>
    </location>
</feature>
<dbReference type="Gene3D" id="1.25.40.10">
    <property type="entry name" value="Tetratricopeptide repeat domain"/>
    <property type="match status" value="1"/>
</dbReference>
<reference evidence="3 4" key="1">
    <citation type="submission" date="2020-08" db="EMBL/GenBank/DDBJ databases">
        <title>Genomic Encyclopedia of Type Strains, Phase IV (KMG-IV): sequencing the most valuable type-strain genomes for metagenomic binning, comparative biology and taxonomic classification.</title>
        <authorList>
            <person name="Goeker M."/>
        </authorList>
    </citation>
    <scope>NUCLEOTIDE SEQUENCE [LARGE SCALE GENOMIC DNA]</scope>
    <source>
        <strain evidence="3 4">DSM 14552</strain>
    </source>
</reference>
<keyword evidence="1" id="KW-0802">TPR repeat</keyword>
<gene>
    <name evidence="3" type="ORF">GGQ88_003178</name>
</gene>
<sequence>MAIKHPFLHAAACSVAVLAALPMPAFGQQTPSPQDAAARYQALAAEERTKAGDPAFDYALGTAASDAGRYGEAIVAFQRVLARQPANAPARAELARAYALAGDIDTARAQFSTVVDDPTIPDPVRQRFTGFVRQFDKQIKGGGSDLSGFGEAAFGHDSNINSATQLTSITIPLFAALGPGSLGAGARAQKDEFYDLSAGISAVSATSRQDRVFGSLLGNWRDNLDSAAFDQSSLTGTAGFAHTFANRDVVSLSGQVQKYWVGHRGFRTAFGGIAQYTHLLPGGKALSASVQFNRFDYDRDALRDADRFAVGIGYSARNYAVNLIGGHEETRRQAGDAESNTFAGANMGAEFQVAPKVALVAGAAFDLRRYDRADLLFMRKRHDERLDLTAAVKVAVLPRLFIQPKATWSRNWSNIALYDHERWTVQAGARFEF</sequence>
<organism evidence="3 4">
    <name type="scientific">Novosphingobium hassiacum</name>
    <dbReference type="NCBI Taxonomy" id="173676"/>
    <lineage>
        <taxon>Bacteria</taxon>
        <taxon>Pseudomonadati</taxon>
        <taxon>Pseudomonadota</taxon>
        <taxon>Alphaproteobacteria</taxon>
        <taxon>Sphingomonadales</taxon>
        <taxon>Sphingomonadaceae</taxon>
        <taxon>Novosphingobium</taxon>
    </lineage>
</organism>
<keyword evidence="4" id="KW-1185">Reference proteome</keyword>
<dbReference type="PROSITE" id="PS50005">
    <property type="entry name" value="TPR"/>
    <property type="match status" value="1"/>
</dbReference>
<evidence type="ECO:0000256" key="1">
    <source>
        <dbReference type="PROSITE-ProRule" id="PRU00339"/>
    </source>
</evidence>
<dbReference type="RefSeq" id="WP_246386101.1">
    <property type="nucleotide sequence ID" value="NZ_JACICY010000008.1"/>
</dbReference>
<feature type="signal peptide" evidence="2">
    <location>
        <begin position="1"/>
        <end position="27"/>
    </location>
</feature>
<feature type="repeat" description="TPR" evidence="1">
    <location>
        <begin position="54"/>
        <end position="87"/>
    </location>
</feature>
<name>A0A7W6EX11_9SPHN</name>
<dbReference type="InterPro" id="IPR019734">
    <property type="entry name" value="TPR_rpt"/>
</dbReference>